<dbReference type="GO" id="GO:0008017">
    <property type="term" value="F:microtubule binding"/>
    <property type="evidence" value="ECO:0007669"/>
    <property type="project" value="InterPro"/>
</dbReference>
<reference evidence="2" key="2">
    <citation type="submission" date="2025-08" db="UniProtKB">
        <authorList>
            <consortium name="Ensembl"/>
        </authorList>
    </citation>
    <scope>IDENTIFICATION</scope>
</reference>
<dbReference type="GO" id="GO:0045944">
    <property type="term" value="P:positive regulation of transcription by RNA polymerase II"/>
    <property type="evidence" value="ECO:0007669"/>
    <property type="project" value="TreeGrafter"/>
</dbReference>
<sequence>MSGQRESRENESPPHTRAAAVSQSVVHSSRCYSECRCTQRTRAALDAEETKTQIQRHGHIGILTMDPESKMESVTTLSAWFGPPKSPGVRLKGIRSELMEKHIAHMIRAKVHAEMNPPTPKTDFSSTTQRDFTAQGFVPPAPEATGAHDYKKDQAVTFWSENYERIQGVTAVQTQKSPFRKWAYFSTPIGDRLDDLEPPPDD</sequence>
<dbReference type="PANTHER" id="PTHR15510">
    <property type="entry name" value="SPERM-ASSOCIATED ANTIGEN 8"/>
    <property type="match status" value="1"/>
</dbReference>
<evidence type="ECO:0000313" key="2">
    <source>
        <dbReference type="Ensembl" id="ENSSMAP00000023182.2"/>
    </source>
</evidence>
<dbReference type="Proteomes" id="UP000694558">
    <property type="component" value="Chromosome 16"/>
</dbReference>
<dbReference type="AlphaFoldDB" id="A0A8D3ATB8"/>
<evidence type="ECO:0008006" key="4">
    <source>
        <dbReference type="Google" id="ProtNLM"/>
    </source>
</evidence>
<proteinExistence type="predicted"/>
<dbReference type="InterPro" id="IPR026124">
    <property type="entry name" value="Sperm-assoc_Ag8"/>
</dbReference>
<feature type="region of interest" description="Disordered" evidence="1">
    <location>
        <begin position="1"/>
        <end position="26"/>
    </location>
</feature>
<dbReference type="Pfam" id="PF22584">
    <property type="entry name" value="CFAP143"/>
    <property type="match status" value="1"/>
</dbReference>
<evidence type="ECO:0000256" key="1">
    <source>
        <dbReference type="SAM" id="MobiDB-lite"/>
    </source>
</evidence>
<feature type="compositionally biased region" description="Basic and acidic residues" evidence="1">
    <location>
        <begin position="1"/>
        <end position="14"/>
    </location>
</feature>
<protein>
    <recommendedName>
        <fullName evidence="4">Sperm-associated antigen 8</fullName>
    </recommendedName>
</protein>
<organism evidence="2 3">
    <name type="scientific">Scophthalmus maximus</name>
    <name type="common">Turbot</name>
    <name type="synonym">Psetta maxima</name>
    <dbReference type="NCBI Taxonomy" id="52904"/>
    <lineage>
        <taxon>Eukaryota</taxon>
        <taxon>Metazoa</taxon>
        <taxon>Chordata</taxon>
        <taxon>Craniata</taxon>
        <taxon>Vertebrata</taxon>
        <taxon>Euteleostomi</taxon>
        <taxon>Actinopterygii</taxon>
        <taxon>Neopterygii</taxon>
        <taxon>Teleostei</taxon>
        <taxon>Neoteleostei</taxon>
        <taxon>Acanthomorphata</taxon>
        <taxon>Carangaria</taxon>
        <taxon>Pleuronectiformes</taxon>
        <taxon>Pleuronectoidei</taxon>
        <taxon>Scophthalmidae</taxon>
        <taxon>Scophthalmus</taxon>
    </lineage>
</organism>
<dbReference type="Ensembl" id="ENSSMAT00000023449.2">
    <property type="protein sequence ID" value="ENSSMAP00000023182.2"/>
    <property type="gene ID" value="ENSSMAG00000014154.2"/>
</dbReference>
<dbReference type="GO" id="GO:0005634">
    <property type="term" value="C:nucleus"/>
    <property type="evidence" value="ECO:0007669"/>
    <property type="project" value="TreeGrafter"/>
</dbReference>
<accession>A0A8D3ATB8</accession>
<dbReference type="GO" id="GO:0005737">
    <property type="term" value="C:cytoplasm"/>
    <property type="evidence" value="ECO:0007669"/>
    <property type="project" value="TreeGrafter"/>
</dbReference>
<gene>
    <name evidence="2" type="primary">spag8</name>
</gene>
<name>A0A8D3ATB8_SCOMX</name>
<reference evidence="2" key="1">
    <citation type="submission" date="2023-05" db="EMBL/GenBank/DDBJ databases">
        <title>High-quality long-read genome of Scophthalmus maximus.</title>
        <authorList>
            <person name="Lien S."/>
            <person name="Martinez P."/>
        </authorList>
    </citation>
    <scope>NUCLEOTIDE SEQUENCE [LARGE SCALE GENOMIC DNA]</scope>
</reference>
<dbReference type="GeneTree" id="ENSGT00640000091617"/>
<evidence type="ECO:0000313" key="3">
    <source>
        <dbReference type="Proteomes" id="UP000694558"/>
    </source>
</evidence>
<dbReference type="PANTHER" id="PTHR15510:SF5">
    <property type="entry name" value="SPERM-ASSOCIATED ANTIGEN 8"/>
    <property type="match status" value="1"/>
</dbReference>